<accession>A0ABY4HFR5</accession>
<evidence type="ECO:0000313" key="1">
    <source>
        <dbReference type="EMBL" id="UOR13765.1"/>
    </source>
</evidence>
<keyword evidence="2" id="KW-1185">Reference proteome</keyword>
<reference evidence="1" key="1">
    <citation type="submission" date="2022-04" db="EMBL/GenBank/DDBJ databases">
        <title>Halobacillus sp. isolated from saltern.</title>
        <authorList>
            <person name="Won M."/>
            <person name="Lee C.-M."/>
            <person name="Woen H.-Y."/>
            <person name="Kwon S.-W."/>
        </authorList>
    </citation>
    <scope>NUCLEOTIDE SEQUENCE</scope>
    <source>
        <strain evidence="1">SSHM10-5</strain>
    </source>
</reference>
<dbReference type="EMBL" id="CP095075">
    <property type="protein sequence ID" value="UOR13765.1"/>
    <property type="molecule type" value="Genomic_DNA"/>
</dbReference>
<gene>
    <name evidence="1" type="ORF">MUO15_10150</name>
</gene>
<proteinExistence type="predicted"/>
<dbReference type="Proteomes" id="UP000830326">
    <property type="component" value="Chromosome"/>
</dbReference>
<evidence type="ECO:0000313" key="2">
    <source>
        <dbReference type="Proteomes" id="UP000830326"/>
    </source>
</evidence>
<organism evidence="1 2">
    <name type="scientific">Halobacillus amylolyticus</name>
    <dbReference type="NCBI Taxonomy" id="2932259"/>
    <lineage>
        <taxon>Bacteria</taxon>
        <taxon>Bacillati</taxon>
        <taxon>Bacillota</taxon>
        <taxon>Bacilli</taxon>
        <taxon>Bacillales</taxon>
        <taxon>Bacillaceae</taxon>
        <taxon>Halobacillus</taxon>
    </lineage>
</organism>
<dbReference type="RefSeq" id="WP_245035587.1">
    <property type="nucleotide sequence ID" value="NZ_CP095075.1"/>
</dbReference>
<protein>
    <submittedName>
        <fullName evidence="1">Uncharacterized protein</fullName>
    </submittedName>
</protein>
<name>A0ABY4HFR5_9BACI</name>
<sequence length="464" mass="55227">MSIQAVNIKDKQQSLQLEIRRMTVYKQSKIIEATDEHDQIYYIFFHKEQYLNYVTSKKITKRSHVKDAFEKGVTLSPPHPLIEMVVSSLPHFKKQNFNDLFKKLQQQYTFQETALIASYFESFIKKEKLAAFIQTLFYKDRRDGKLLSCYRILHILKDFAPNHSLISTFSGDLQFTKYDERYKNGDETFLAKDPVHVEKRLYSNKHHDLSFQKLTALYKEQSRWLDIIAIYITRVVHTQTQKDYHILHSLIDEHFIGMNRLHLLEDLYTRGLEFEPLKQDLLNLYMEDEKLEEVLTFIGKHELTLQPSQSQRLIKIVKQQEITADATPPEGLRKLIMALFESKDDQAADFLHQAITSLLNERDLSYIQEWTQPLRNISLAKPILQKVDEMNRIVEDPNEQRRLGELYHYFHNPEQAIECMSWDMELREEDPKPVQWLAKLYSELGMEEEHRAYQQLYIDMVKRS</sequence>